<reference evidence="1 2" key="1">
    <citation type="journal article" date="2015" name="G3 (Bethesda)">
        <title>Insights into Ongoing Evolution of the Hexachlorocyclohexane Catabolic Pathway from Comparative Genomics of Ten Sphingomonadaceae Strains.</title>
        <authorList>
            <person name="Pearce S.L."/>
            <person name="Oakeshott J.G."/>
            <person name="Pandey G."/>
        </authorList>
    </citation>
    <scope>NUCLEOTIDE SEQUENCE [LARGE SCALE GENOMIC DNA]</scope>
    <source>
        <strain evidence="1 2">LL02</strain>
    </source>
</reference>
<comment type="caution">
    <text evidence="1">The sequence shown here is derived from an EMBL/GenBank/DDBJ whole genome shotgun (WGS) entry which is preliminary data.</text>
</comment>
<dbReference type="OrthoDB" id="7556040at2"/>
<sequence>MNTAATAIDIARRHVEAVSKLLLGNKKIDSRLSIVAADPLTATTATNIALMAKEADADIICLEFDFTVTEPELLCITLVAARDEGVYIHSGCRLSMAPGSRLARLLPREGGRGHFQILPNEIVQRDSKPAGLLNGIDRAASRLRELVRSGVDVTDQVSVHLVAAE</sequence>
<dbReference type="EMBL" id="JACU01000002">
    <property type="protein sequence ID" value="KMS60043.1"/>
    <property type="molecule type" value="Genomic_DNA"/>
</dbReference>
<gene>
    <name evidence="1" type="ORF">V474_11795</name>
</gene>
<dbReference type="Proteomes" id="UP000052268">
    <property type="component" value="Unassembled WGS sequence"/>
</dbReference>
<keyword evidence="2" id="KW-1185">Reference proteome</keyword>
<dbReference type="PATRIC" id="fig|1114963.3.peg.1265"/>
<name>A0A0J7Y9Q3_9SPHN</name>
<dbReference type="RefSeq" id="WP_059150571.1">
    <property type="nucleotide sequence ID" value="NZ_KQ130452.1"/>
</dbReference>
<proteinExistence type="predicted"/>
<organism evidence="1 2">
    <name type="scientific">Novosphingobium barchaimii LL02</name>
    <dbReference type="NCBI Taxonomy" id="1114963"/>
    <lineage>
        <taxon>Bacteria</taxon>
        <taxon>Pseudomonadati</taxon>
        <taxon>Pseudomonadota</taxon>
        <taxon>Alphaproteobacteria</taxon>
        <taxon>Sphingomonadales</taxon>
        <taxon>Sphingomonadaceae</taxon>
        <taxon>Novosphingobium</taxon>
    </lineage>
</organism>
<protein>
    <submittedName>
        <fullName evidence="1">Uncharacterized protein</fullName>
    </submittedName>
</protein>
<evidence type="ECO:0000313" key="2">
    <source>
        <dbReference type="Proteomes" id="UP000052268"/>
    </source>
</evidence>
<dbReference type="AlphaFoldDB" id="A0A0J7Y9Q3"/>
<accession>A0A0J7Y9Q3</accession>
<evidence type="ECO:0000313" key="1">
    <source>
        <dbReference type="EMBL" id="KMS60043.1"/>
    </source>
</evidence>